<reference evidence="1" key="2">
    <citation type="submission" date="2018-01" db="EMBL/GenBank/DDBJ databases">
        <authorList>
            <person name="Clerissi C."/>
        </authorList>
    </citation>
    <scope>NUCLEOTIDE SEQUENCE</scope>
    <source>
        <strain evidence="1">Cupriavidus taiwanensis STM 8556</strain>
        <plasmid evidence="1">CBM2613_p</plasmid>
    </source>
</reference>
<geneLocation type="plasmid" evidence="3">
    <name>cbm2613_p</name>
</geneLocation>
<geneLocation type="plasmid" evidence="2">
    <name>I</name>
</geneLocation>
<gene>
    <name evidence="2" type="ORF">CBM2612_P0531</name>
    <name evidence="1" type="ORF">CBM2613_P60073</name>
</gene>
<sequence>MNHVSCLRCFVFAGLCLAPPASNSILPFTASFFGGGSGDIVVGGARLLLILGSAQFDWLFVVCECTTDMADVPP</sequence>
<reference evidence="2 3" key="1">
    <citation type="submission" date="2018-01" db="EMBL/GenBank/DDBJ databases">
        <authorList>
            <person name="Gaut B.S."/>
            <person name="Morton B.R."/>
            <person name="Clegg M.T."/>
            <person name="Duvall M.R."/>
        </authorList>
    </citation>
    <scope>NUCLEOTIDE SEQUENCE [LARGE SCALE GENOMIC DNA]</scope>
    <source>
        <strain evidence="2">Cupriavidus taiwanensis STM 8555</strain>
        <plasmid evidence="2">I</plasmid>
        <plasmid evidence="3">Plasmid cbm2613_p</plasmid>
    </source>
</reference>
<protein>
    <submittedName>
        <fullName evidence="1">Uncharacterized protein</fullName>
    </submittedName>
</protein>
<accession>A0A375ECK0</accession>
<dbReference type="AlphaFoldDB" id="A0A375ECK0"/>
<name>A0A375ECK0_9BURK</name>
<evidence type="ECO:0000313" key="2">
    <source>
        <dbReference type="EMBL" id="SPD49186.1"/>
    </source>
</evidence>
<evidence type="ECO:0000313" key="1">
    <source>
        <dbReference type="EMBL" id="SOZ74658.1"/>
    </source>
</evidence>
<dbReference type="Proteomes" id="UP000256952">
    <property type="component" value="Plasmid CBM2613_p"/>
</dbReference>
<keyword evidence="1" id="KW-0614">Plasmid</keyword>
<dbReference type="RefSeq" id="WP_147298468.1">
    <property type="nucleotide sequence ID" value="NZ_LT976979.1"/>
</dbReference>
<geneLocation type="plasmid" evidence="1">
    <name>CBM2613_p</name>
</geneLocation>
<dbReference type="EMBL" id="LT984809">
    <property type="protein sequence ID" value="SPD49186.1"/>
    <property type="molecule type" value="Genomic_DNA"/>
</dbReference>
<proteinExistence type="predicted"/>
<evidence type="ECO:0000313" key="3">
    <source>
        <dbReference type="Proteomes" id="UP000256952"/>
    </source>
</evidence>
<organism evidence="1 3">
    <name type="scientific">Cupriavidus taiwanensis</name>
    <dbReference type="NCBI Taxonomy" id="164546"/>
    <lineage>
        <taxon>Bacteria</taxon>
        <taxon>Pseudomonadati</taxon>
        <taxon>Pseudomonadota</taxon>
        <taxon>Betaproteobacteria</taxon>
        <taxon>Burkholderiales</taxon>
        <taxon>Burkholderiaceae</taxon>
        <taxon>Cupriavidus</taxon>
    </lineage>
</organism>
<dbReference type="EMBL" id="LT976981">
    <property type="protein sequence ID" value="SOZ74658.1"/>
    <property type="molecule type" value="Genomic_DNA"/>
</dbReference>